<dbReference type="PROSITE" id="PS50297">
    <property type="entry name" value="ANK_REP_REGION"/>
    <property type="match status" value="3"/>
</dbReference>
<dbReference type="InterPro" id="IPR002110">
    <property type="entry name" value="Ankyrin_rpt"/>
</dbReference>
<evidence type="ECO:0000256" key="1">
    <source>
        <dbReference type="ARBA" id="ARBA00022737"/>
    </source>
</evidence>
<evidence type="ECO:0000256" key="3">
    <source>
        <dbReference type="PROSITE-ProRule" id="PRU00023"/>
    </source>
</evidence>
<keyword evidence="1" id="KW-0677">Repeat</keyword>
<feature type="repeat" description="ANK" evidence="3">
    <location>
        <begin position="109"/>
        <end position="141"/>
    </location>
</feature>
<evidence type="ECO:0000313" key="6">
    <source>
        <dbReference type="EMBL" id="CAG6621641.1"/>
    </source>
</evidence>
<feature type="repeat" description="ANK" evidence="3">
    <location>
        <begin position="76"/>
        <end position="108"/>
    </location>
</feature>
<dbReference type="PRINTS" id="PR01415">
    <property type="entry name" value="ANKYRIN"/>
</dbReference>
<dbReference type="EMBL" id="HBUF01050625">
    <property type="protein sequence ID" value="CAG6621641.1"/>
    <property type="molecule type" value="Transcribed_RNA"/>
</dbReference>
<feature type="coiled-coil region" evidence="4">
    <location>
        <begin position="481"/>
        <end position="508"/>
    </location>
</feature>
<evidence type="ECO:0000256" key="4">
    <source>
        <dbReference type="SAM" id="Coils"/>
    </source>
</evidence>
<dbReference type="PROSITE" id="PS50003">
    <property type="entry name" value="PH_DOMAIN"/>
    <property type="match status" value="1"/>
</dbReference>
<sequence>MTERNSGSDSNSSSEEEPTYSLSAELDKLSLKEIHELFLYQCRNGQLEKIKLLLDHCKDKYVEINLSQKGESKSNLGWTPLHLASYFGHKSVVEFLLDQGVDINAVNDAGDTALHKAAFVGREDIVCLLISKNANINIVNGEGRTPRDVCKHNDEARKLLAAAEKTEGLQKEQKLLNAARANDLDSINSLLKEDMPPNINCVDVQGNTALHCAAYRGHKEAAILLLQNGINTSIKNSRGQSALDLAKDEHTKQVLSVQPVKSLQKTVPRFEGRIFRKSKFIGWKSHWAVIEKGVLEYFKNKSDARFGLKRKEFKYLDGAKVLTSHITRAGFNLYFSDGTVHSLSVPLDSKNDVTGEICRQKWVSALKEHIALTSHYLNHRVNYDSDDEDEKAMKPLGSMQDSLCTASAHQKIVESKFKEARDSLQSMNEQLSNSNSDPHISDIVQKLEAVCCSASNMLSSMSHCLTLIQQQEDVRVMLLKQEREREKCRVLEEALNVLAQEHHDLEQSIATHMSRSISMGK</sequence>
<keyword evidence="2 3" id="KW-0040">ANK repeat</keyword>
<dbReference type="Gene3D" id="1.25.40.20">
    <property type="entry name" value="Ankyrin repeat-containing domain"/>
    <property type="match status" value="2"/>
</dbReference>
<dbReference type="PROSITE" id="PS50088">
    <property type="entry name" value="ANK_REPEAT"/>
    <property type="match status" value="3"/>
</dbReference>
<dbReference type="SMART" id="SM00248">
    <property type="entry name" value="ANK"/>
    <property type="match status" value="4"/>
</dbReference>
<feature type="repeat" description="ANK" evidence="3">
    <location>
        <begin position="205"/>
        <end position="237"/>
    </location>
</feature>
<name>A0A8D8M6W5_9HEMI</name>
<dbReference type="SMART" id="SM00233">
    <property type="entry name" value="PH"/>
    <property type="match status" value="1"/>
</dbReference>
<dbReference type="InterPro" id="IPR001849">
    <property type="entry name" value="PH_domain"/>
</dbReference>
<keyword evidence="4" id="KW-0175">Coiled coil</keyword>
<dbReference type="Gene3D" id="2.30.29.30">
    <property type="entry name" value="Pleckstrin-homology domain (PH domain)/Phosphotyrosine-binding domain (PTB)"/>
    <property type="match status" value="1"/>
</dbReference>
<accession>A0A8D8M6W5</accession>
<organism evidence="6">
    <name type="scientific">Cacopsylla melanoneura</name>
    <dbReference type="NCBI Taxonomy" id="428564"/>
    <lineage>
        <taxon>Eukaryota</taxon>
        <taxon>Metazoa</taxon>
        <taxon>Ecdysozoa</taxon>
        <taxon>Arthropoda</taxon>
        <taxon>Hexapoda</taxon>
        <taxon>Insecta</taxon>
        <taxon>Pterygota</taxon>
        <taxon>Neoptera</taxon>
        <taxon>Paraneoptera</taxon>
        <taxon>Hemiptera</taxon>
        <taxon>Sternorrhyncha</taxon>
        <taxon>Psylloidea</taxon>
        <taxon>Psyllidae</taxon>
        <taxon>Psyllinae</taxon>
        <taxon>Cacopsylla</taxon>
    </lineage>
</organism>
<dbReference type="InterPro" id="IPR011993">
    <property type="entry name" value="PH-like_dom_sf"/>
</dbReference>
<dbReference type="Pfam" id="PF12796">
    <property type="entry name" value="Ank_2"/>
    <property type="match status" value="2"/>
</dbReference>
<dbReference type="PANTHER" id="PTHR24171:SF8">
    <property type="entry name" value="BRCA1-ASSOCIATED RING DOMAIN PROTEIN 1"/>
    <property type="match status" value="1"/>
</dbReference>
<evidence type="ECO:0000256" key="2">
    <source>
        <dbReference type="ARBA" id="ARBA00023043"/>
    </source>
</evidence>
<dbReference type="SUPFAM" id="SSF48403">
    <property type="entry name" value="Ankyrin repeat"/>
    <property type="match status" value="1"/>
</dbReference>
<dbReference type="SUPFAM" id="SSF50729">
    <property type="entry name" value="PH domain-like"/>
    <property type="match status" value="1"/>
</dbReference>
<dbReference type="PANTHER" id="PTHR24171">
    <property type="entry name" value="ANKYRIN REPEAT DOMAIN-CONTAINING PROTEIN 39-RELATED"/>
    <property type="match status" value="1"/>
</dbReference>
<proteinExistence type="predicted"/>
<feature type="domain" description="PH" evidence="5">
    <location>
        <begin position="267"/>
        <end position="371"/>
    </location>
</feature>
<dbReference type="AlphaFoldDB" id="A0A8D8M6W5"/>
<dbReference type="InterPro" id="IPR036770">
    <property type="entry name" value="Ankyrin_rpt-contain_sf"/>
</dbReference>
<reference evidence="6" key="1">
    <citation type="submission" date="2021-05" db="EMBL/GenBank/DDBJ databases">
        <authorList>
            <person name="Alioto T."/>
            <person name="Alioto T."/>
            <person name="Gomez Garrido J."/>
        </authorList>
    </citation>
    <scope>NUCLEOTIDE SEQUENCE</scope>
</reference>
<protein>
    <submittedName>
        <fullName evidence="6">Oxysterol-binding protein-related protein 1</fullName>
    </submittedName>
</protein>
<evidence type="ECO:0000259" key="5">
    <source>
        <dbReference type="PROSITE" id="PS50003"/>
    </source>
</evidence>